<evidence type="ECO:0000313" key="2">
    <source>
        <dbReference type="EMBL" id="TCD64481.1"/>
    </source>
</evidence>
<gene>
    <name evidence="2" type="ORF">EIP91_004042</name>
</gene>
<feature type="compositionally biased region" description="Low complexity" evidence="1">
    <location>
        <begin position="233"/>
        <end position="246"/>
    </location>
</feature>
<comment type="caution">
    <text evidence="2">The sequence shown here is derived from an EMBL/GenBank/DDBJ whole genome shotgun (WGS) entry which is preliminary data.</text>
</comment>
<feature type="compositionally biased region" description="Basic residues" evidence="1">
    <location>
        <begin position="391"/>
        <end position="406"/>
    </location>
</feature>
<feature type="region of interest" description="Disordered" evidence="1">
    <location>
        <begin position="378"/>
        <end position="406"/>
    </location>
</feature>
<evidence type="ECO:0000313" key="3">
    <source>
        <dbReference type="Proteomes" id="UP000292702"/>
    </source>
</evidence>
<dbReference type="Proteomes" id="UP000292702">
    <property type="component" value="Unassembled WGS sequence"/>
</dbReference>
<dbReference type="EMBL" id="RWJN01000234">
    <property type="protein sequence ID" value="TCD64481.1"/>
    <property type="molecule type" value="Genomic_DNA"/>
</dbReference>
<reference evidence="2 3" key="1">
    <citation type="submission" date="2018-11" db="EMBL/GenBank/DDBJ databases">
        <title>Genome assembly of Steccherinum ochraceum LE-BIN_3174, the white-rot fungus of the Steccherinaceae family (The Residual Polyporoid clade, Polyporales, Basidiomycota).</title>
        <authorList>
            <person name="Fedorova T.V."/>
            <person name="Glazunova O.A."/>
            <person name="Landesman E.O."/>
            <person name="Moiseenko K.V."/>
            <person name="Psurtseva N.V."/>
            <person name="Savinova O.S."/>
            <person name="Shakhova N.V."/>
            <person name="Tyazhelova T.V."/>
            <person name="Vasina D.V."/>
        </authorList>
    </citation>
    <scope>NUCLEOTIDE SEQUENCE [LARGE SCALE GENOMIC DNA]</scope>
    <source>
        <strain evidence="2 3">LE-BIN_3174</strain>
    </source>
</reference>
<dbReference type="OrthoDB" id="2793621at2759"/>
<organism evidence="2 3">
    <name type="scientific">Steccherinum ochraceum</name>
    <dbReference type="NCBI Taxonomy" id="92696"/>
    <lineage>
        <taxon>Eukaryota</taxon>
        <taxon>Fungi</taxon>
        <taxon>Dikarya</taxon>
        <taxon>Basidiomycota</taxon>
        <taxon>Agaricomycotina</taxon>
        <taxon>Agaricomycetes</taxon>
        <taxon>Polyporales</taxon>
        <taxon>Steccherinaceae</taxon>
        <taxon>Steccherinum</taxon>
    </lineage>
</organism>
<proteinExistence type="predicted"/>
<evidence type="ECO:0000256" key="1">
    <source>
        <dbReference type="SAM" id="MobiDB-lite"/>
    </source>
</evidence>
<dbReference type="AlphaFoldDB" id="A0A4R0R9I8"/>
<feature type="region of interest" description="Disordered" evidence="1">
    <location>
        <begin position="228"/>
        <end position="255"/>
    </location>
</feature>
<keyword evidence="3" id="KW-1185">Reference proteome</keyword>
<protein>
    <submittedName>
        <fullName evidence="2">Uncharacterized protein</fullName>
    </submittedName>
</protein>
<accession>A0A4R0R9I8</accession>
<name>A0A4R0R9I8_9APHY</name>
<sequence length="406" mass="44239">MSSATQARHFLQNSLDMVAARSTLLVDLTQPSGTDNAWSMLDSPMLDSPTLGRMSSFIKGKAPVRDKPVPAPLSLTPVNVAPLTIRKANVAPLDIKKIRRRGFMTGVQLDLPPTPQPPQRSPLAISTTMPLSPPPSTALTFTAEWDLTQRAFVFTPFETSYPLSATSPYPTVSPVPDDVASVSDTVALAEDEVVPVEITPPSPSSSVSTPYSELFDDASVYSQDDDVMRELESSAPSSASAPSMSPHGLYTKPEASSSSSLSRLVTLHLFEEELHRAIPADSNDSDFDKECYEEMEEDLILAPNDVFERMLWESTKSDARLSQLYLNTNTPRDIYPNFSRQTVPLLPLGPGSAVAELHSPESPYSSYSPPSAVTVARHSRNLSFPSPGARLRPKGPRRRRNLSAML</sequence>